<dbReference type="EMBL" id="MTSL01000166">
    <property type="protein sequence ID" value="PJF17685.1"/>
    <property type="molecule type" value="Genomic_DNA"/>
</dbReference>
<evidence type="ECO:0000313" key="2">
    <source>
        <dbReference type="Proteomes" id="UP000240830"/>
    </source>
</evidence>
<accession>A0A2H9TIW6</accession>
<reference evidence="1 2" key="1">
    <citation type="submission" date="2016-10" db="EMBL/GenBank/DDBJ databases">
        <title>The genome of Paramicrosporidium saccamoebae is the missing link in understanding Cryptomycota and Microsporidia evolution.</title>
        <authorList>
            <person name="Quandt C.A."/>
            <person name="Beaudet D."/>
            <person name="Corsaro D."/>
            <person name="Michel R."/>
            <person name="Corradi N."/>
            <person name="James T."/>
        </authorList>
    </citation>
    <scope>NUCLEOTIDE SEQUENCE [LARGE SCALE GENOMIC DNA]</scope>
    <source>
        <strain evidence="1 2">KSL3</strain>
    </source>
</reference>
<dbReference type="AlphaFoldDB" id="A0A2H9TIW6"/>
<dbReference type="Proteomes" id="UP000240830">
    <property type="component" value="Unassembled WGS sequence"/>
</dbReference>
<name>A0A2H9TIW6_9FUNG</name>
<proteinExistence type="predicted"/>
<evidence type="ECO:0000313" key="1">
    <source>
        <dbReference type="EMBL" id="PJF17685.1"/>
    </source>
</evidence>
<organism evidence="1 2">
    <name type="scientific">Paramicrosporidium saccamoebae</name>
    <dbReference type="NCBI Taxonomy" id="1246581"/>
    <lineage>
        <taxon>Eukaryota</taxon>
        <taxon>Fungi</taxon>
        <taxon>Fungi incertae sedis</taxon>
        <taxon>Cryptomycota</taxon>
        <taxon>Cryptomycota incertae sedis</taxon>
        <taxon>Paramicrosporidium</taxon>
    </lineage>
</organism>
<comment type="caution">
    <text evidence="1">The sequence shown here is derived from an EMBL/GenBank/DDBJ whole genome shotgun (WGS) entry which is preliminary data.</text>
</comment>
<gene>
    <name evidence="1" type="ORF">PSACC_02502</name>
</gene>
<protein>
    <submittedName>
        <fullName evidence="1">Uncharacterized protein</fullName>
    </submittedName>
</protein>
<keyword evidence="2" id="KW-1185">Reference proteome</keyword>
<sequence length="288" mass="30946">MMRVIPNRVAIAIAISSTTAAHILPSSRKNSAITRISAFSSVSHIFPFKTHYTAKPIQPTATGSPAPSLKRPHITSAADSMTMVSSLPPLANRIPSNVARKPKIQRTANLPRLAQSALGCHLPGSNSGHILLAIDMAFSIKGLLDDLAQQVVNRITTMTYSMNKAVYPLVSPRKYGAATTMIAAGDSNHDHERAYPSCQDVDGAKVKGSTDNANTRQGEISIVSSFPPLANRISFSVARKPTRQRTTNRPRLAQTALRMYLSGSKIGPILSVIARTFLIKGLLDGLTQ</sequence>